<dbReference type="EMBL" id="MPIN01000026">
    <property type="protein sequence ID" value="OJH33850.1"/>
    <property type="molecule type" value="Genomic_DNA"/>
</dbReference>
<evidence type="ECO:0000313" key="2">
    <source>
        <dbReference type="Proteomes" id="UP000182229"/>
    </source>
</evidence>
<sequence length="183" mass="19497">MRPGRWSVLSLVAALTACEPAIIDHPPTSNLLDAETASLETGLGQWVPWFSVNVSREPTAARDGEAGMRVEVTELYGWGVHLDNWPGFAASPGAHRASFWARGTPGRSLVAEMRVSWRDASGQELQSEVLSSPVLSAEWVRTARELTAPAGTERVGVEVTGAEGAPGDVIELDVLVLQSLSAP</sequence>
<evidence type="ECO:0000313" key="1">
    <source>
        <dbReference type="EMBL" id="OJH33850.1"/>
    </source>
</evidence>
<reference evidence="2" key="1">
    <citation type="submission" date="2016-11" db="EMBL/GenBank/DDBJ databases">
        <authorList>
            <person name="Shukria A."/>
            <person name="Stevens D.C."/>
        </authorList>
    </citation>
    <scope>NUCLEOTIDE SEQUENCE [LARGE SCALE GENOMIC DNA]</scope>
    <source>
        <strain evidence="2">Cbfe23</strain>
    </source>
</reference>
<reference evidence="1 2" key="2">
    <citation type="submission" date="2016-12" db="EMBL/GenBank/DDBJ databases">
        <title>Draft Genome Sequence of Cystobacter ferrugineus Strain Cbfe23.</title>
        <authorList>
            <person name="Akbar S."/>
            <person name="Dowd S.E."/>
            <person name="Stevens D.C."/>
        </authorList>
    </citation>
    <scope>NUCLEOTIDE SEQUENCE [LARGE SCALE GENOMIC DNA]</scope>
    <source>
        <strain evidence="1 2">Cbfe23</strain>
    </source>
</reference>
<evidence type="ECO:0008006" key="3">
    <source>
        <dbReference type="Google" id="ProtNLM"/>
    </source>
</evidence>
<dbReference type="STRING" id="83449.BON30_46390"/>
<comment type="caution">
    <text evidence="1">The sequence shown here is derived from an EMBL/GenBank/DDBJ whole genome shotgun (WGS) entry which is preliminary data.</text>
</comment>
<protein>
    <recommendedName>
        <fullName evidence="3">CBM-cenC domain-containing protein</fullName>
    </recommendedName>
</protein>
<dbReference type="Gene3D" id="2.60.120.260">
    <property type="entry name" value="Galactose-binding domain-like"/>
    <property type="match status" value="1"/>
</dbReference>
<dbReference type="RefSeq" id="WP_071905079.1">
    <property type="nucleotide sequence ID" value="NZ_MPIN01000026.1"/>
</dbReference>
<dbReference type="OrthoDB" id="5381933at2"/>
<dbReference type="AlphaFoldDB" id="A0A1L9AV35"/>
<dbReference type="Proteomes" id="UP000182229">
    <property type="component" value="Unassembled WGS sequence"/>
</dbReference>
<dbReference type="PROSITE" id="PS51257">
    <property type="entry name" value="PROKAR_LIPOPROTEIN"/>
    <property type="match status" value="1"/>
</dbReference>
<name>A0A1L9AV35_9BACT</name>
<keyword evidence="2" id="KW-1185">Reference proteome</keyword>
<organism evidence="1 2">
    <name type="scientific">Cystobacter ferrugineus</name>
    <dbReference type="NCBI Taxonomy" id="83449"/>
    <lineage>
        <taxon>Bacteria</taxon>
        <taxon>Pseudomonadati</taxon>
        <taxon>Myxococcota</taxon>
        <taxon>Myxococcia</taxon>
        <taxon>Myxococcales</taxon>
        <taxon>Cystobacterineae</taxon>
        <taxon>Archangiaceae</taxon>
        <taxon>Cystobacter</taxon>
    </lineage>
</organism>
<accession>A0A1L9AV35</accession>
<proteinExistence type="predicted"/>
<gene>
    <name evidence="1" type="ORF">BON30_46390</name>
</gene>